<dbReference type="PANTHER" id="PTHR32322:SF9">
    <property type="entry name" value="AMINO-ACID METABOLITE EFFLUX PUMP-RELATED"/>
    <property type="match status" value="1"/>
</dbReference>
<dbReference type="Pfam" id="PF00892">
    <property type="entry name" value="EamA"/>
    <property type="match status" value="1"/>
</dbReference>
<evidence type="ECO:0000256" key="4">
    <source>
        <dbReference type="ARBA" id="ARBA00022989"/>
    </source>
</evidence>
<keyword evidence="4 6" id="KW-1133">Transmembrane helix</keyword>
<feature type="transmembrane region" description="Helical" evidence="6">
    <location>
        <begin position="238"/>
        <end position="261"/>
    </location>
</feature>
<name>A0ABW5VN76_9MICO</name>
<organism evidence="8 9">
    <name type="scientific">Promicromonospora vindobonensis</name>
    <dbReference type="NCBI Taxonomy" id="195748"/>
    <lineage>
        <taxon>Bacteria</taxon>
        <taxon>Bacillati</taxon>
        <taxon>Actinomycetota</taxon>
        <taxon>Actinomycetes</taxon>
        <taxon>Micrococcales</taxon>
        <taxon>Promicromonosporaceae</taxon>
        <taxon>Promicromonospora</taxon>
    </lineage>
</organism>
<comment type="similarity">
    <text evidence="2">Belongs to the EamA transporter family.</text>
</comment>
<keyword evidence="3 6" id="KW-0812">Transmembrane</keyword>
<evidence type="ECO:0000256" key="2">
    <source>
        <dbReference type="ARBA" id="ARBA00007362"/>
    </source>
</evidence>
<dbReference type="InterPro" id="IPR050638">
    <property type="entry name" value="AA-Vitamin_Transporters"/>
</dbReference>
<reference evidence="9" key="1">
    <citation type="journal article" date="2019" name="Int. J. Syst. Evol. Microbiol.">
        <title>The Global Catalogue of Microorganisms (GCM) 10K type strain sequencing project: providing services to taxonomists for standard genome sequencing and annotation.</title>
        <authorList>
            <consortium name="The Broad Institute Genomics Platform"/>
            <consortium name="The Broad Institute Genome Sequencing Center for Infectious Disease"/>
            <person name="Wu L."/>
            <person name="Ma J."/>
        </authorList>
    </citation>
    <scope>NUCLEOTIDE SEQUENCE [LARGE SCALE GENOMIC DNA]</scope>
    <source>
        <strain evidence="9">CCM 7044</strain>
    </source>
</reference>
<dbReference type="InterPro" id="IPR000620">
    <property type="entry name" value="EamA_dom"/>
</dbReference>
<feature type="transmembrane region" description="Helical" evidence="6">
    <location>
        <begin position="89"/>
        <end position="109"/>
    </location>
</feature>
<dbReference type="RefSeq" id="WP_377180122.1">
    <property type="nucleotide sequence ID" value="NZ_JBHUOG010000001.1"/>
</dbReference>
<evidence type="ECO:0000313" key="8">
    <source>
        <dbReference type="EMBL" id="MFD2792471.1"/>
    </source>
</evidence>
<dbReference type="Proteomes" id="UP001597479">
    <property type="component" value="Unassembled WGS sequence"/>
</dbReference>
<feature type="transmembrane region" description="Helical" evidence="6">
    <location>
        <begin position="116"/>
        <end position="133"/>
    </location>
</feature>
<sequence length="286" mass="28053">MGIALALLSALSYGVSDVLGGLAARRLSPARVALVGQVGGLCVTAAAVLLVPVAPPRMPDLAWGAASGIGTGLGMAFLFRGLSRGEMSVVVPLSAVGGVALPVLVGAAVLGERLSWPTWIGVAIALPALWLISRAPGGSVPPSRASVVDGLAASGGIAVQYLCLAQTAAATAGLWPVLSGRVAAIATVLVASATLVRESADDRPAAGAPPGVLAMSMGAGALAAAALGAYLFALRTEFVTVAVVLSSLYPVVPVVVGLVFLGERLGRTQALGLAAALGATVLIATS</sequence>
<evidence type="ECO:0000256" key="6">
    <source>
        <dbReference type="SAM" id="Phobius"/>
    </source>
</evidence>
<accession>A0ABW5VN76</accession>
<feature type="transmembrane region" description="Helical" evidence="6">
    <location>
        <begin position="174"/>
        <end position="196"/>
    </location>
</feature>
<dbReference type="InterPro" id="IPR037185">
    <property type="entry name" value="EmrE-like"/>
</dbReference>
<feature type="transmembrane region" description="Helical" evidence="6">
    <location>
        <begin position="208"/>
        <end position="232"/>
    </location>
</feature>
<evidence type="ECO:0000259" key="7">
    <source>
        <dbReference type="Pfam" id="PF00892"/>
    </source>
</evidence>
<evidence type="ECO:0000256" key="5">
    <source>
        <dbReference type="ARBA" id="ARBA00023136"/>
    </source>
</evidence>
<dbReference type="SUPFAM" id="SSF103481">
    <property type="entry name" value="Multidrug resistance efflux transporter EmrE"/>
    <property type="match status" value="2"/>
</dbReference>
<dbReference type="Gene3D" id="1.10.3730.20">
    <property type="match status" value="1"/>
</dbReference>
<protein>
    <submittedName>
        <fullName evidence="8">EamA family transporter</fullName>
    </submittedName>
</protein>
<evidence type="ECO:0000256" key="3">
    <source>
        <dbReference type="ARBA" id="ARBA00022692"/>
    </source>
</evidence>
<keyword evidence="5 6" id="KW-0472">Membrane</keyword>
<comment type="caution">
    <text evidence="8">The sequence shown here is derived from an EMBL/GenBank/DDBJ whole genome shotgun (WGS) entry which is preliminary data.</text>
</comment>
<feature type="transmembrane region" description="Helical" evidence="6">
    <location>
        <begin position="268"/>
        <end position="285"/>
    </location>
</feature>
<proteinExistence type="inferred from homology"/>
<feature type="domain" description="EamA" evidence="7">
    <location>
        <begin position="1"/>
        <end position="133"/>
    </location>
</feature>
<gene>
    <name evidence="8" type="ORF">ACFS27_02820</name>
</gene>
<dbReference type="PANTHER" id="PTHR32322">
    <property type="entry name" value="INNER MEMBRANE TRANSPORTER"/>
    <property type="match status" value="1"/>
</dbReference>
<feature type="transmembrane region" description="Helical" evidence="6">
    <location>
        <begin position="32"/>
        <end position="54"/>
    </location>
</feature>
<evidence type="ECO:0000256" key="1">
    <source>
        <dbReference type="ARBA" id="ARBA00004141"/>
    </source>
</evidence>
<dbReference type="EMBL" id="JBHUOG010000001">
    <property type="protein sequence ID" value="MFD2792471.1"/>
    <property type="molecule type" value="Genomic_DNA"/>
</dbReference>
<keyword evidence="9" id="KW-1185">Reference proteome</keyword>
<feature type="transmembrane region" description="Helical" evidence="6">
    <location>
        <begin position="61"/>
        <end position="83"/>
    </location>
</feature>
<evidence type="ECO:0000313" key="9">
    <source>
        <dbReference type="Proteomes" id="UP001597479"/>
    </source>
</evidence>
<comment type="subcellular location">
    <subcellularLocation>
        <location evidence="1">Membrane</location>
        <topology evidence="1">Multi-pass membrane protein</topology>
    </subcellularLocation>
</comment>